<dbReference type="GO" id="GO:0008653">
    <property type="term" value="P:lipopolysaccharide metabolic process"/>
    <property type="evidence" value="ECO:0007669"/>
    <property type="project" value="InterPro"/>
</dbReference>
<dbReference type="Gene3D" id="1.25.40.10">
    <property type="entry name" value="Tetratricopeptide repeat domain"/>
    <property type="match status" value="1"/>
</dbReference>
<keyword evidence="1" id="KW-0479">Metal-binding</keyword>
<evidence type="ECO:0000256" key="1">
    <source>
        <dbReference type="ARBA" id="ARBA00022723"/>
    </source>
</evidence>
<sequence length="390" mass="44887">MEGLTAFFFVAIVVLVLGFIVGRSAGSRSHSDTGPIPARDYFQGLNHLLNERPDLAIDTFIKALPVDDETIDTHLALGTLVRRRGEVDKAIRIHQNVLERRGLTRENKVQAELELARDYLQAGLHDRAEHLLDDLVHKVEVRQTALGHLLEIYQRERDWERAEEIGQKLLENDDGTIRMALAHFLCERCDESLTRRELSQARDFIERASDYQNCFRVAMTFARVEFESKNYRKALRHLREAQTIRPELASETLEIFRDACKALGAKADYMDFLERAVEDHPDVRLVDELATLKADGEGSESAMEFLGTQLMRHPSLSGFSRFIEEYEVAKEDIPLSDMRGVRAYTESLISSRPKYRCQNCGFAGRLLFWQCPSCRLWESLRLVREFDEPL</sequence>
<dbReference type="EMBL" id="UINC01000195">
    <property type="protein sequence ID" value="SUZ50899.1"/>
    <property type="molecule type" value="Genomic_DNA"/>
</dbReference>
<name>A0A381N8W6_9ZZZZ</name>
<gene>
    <name evidence="3" type="ORF">METZ01_LOCUS3753</name>
</gene>
<dbReference type="SUPFAM" id="SSF48452">
    <property type="entry name" value="TPR-like"/>
    <property type="match status" value="1"/>
</dbReference>
<dbReference type="Pfam" id="PF13176">
    <property type="entry name" value="TPR_7"/>
    <property type="match status" value="1"/>
</dbReference>
<feature type="domain" description="LapB rubredoxin metal binding" evidence="2">
    <location>
        <begin position="355"/>
        <end position="381"/>
    </location>
</feature>
<protein>
    <recommendedName>
        <fullName evidence="2">LapB rubredoxin metal binding domain-containing protein</fullName>
    </recommendedName>
</protein>
<evidence type="ECO:0000259" key="2">
    <source>
        <dbReference type="Pfam" id="PF18073"/>
    </source>
</evidence>
<dbReference type="AlphaFoldDB" id="A0A381N8W6"/>
<dbReference type="InterPro" id="IPR011990">
    <property type="entry name" value="TPR-like_helical_dom_sf"/>
</dbReference>
<dbReference type="GO" id="GO:0046872">
    <property type="term" value="F:metal ion binding"/>
    <property type="evidence" value="ECO:0007669"/>
    <property type="project" value="UniProtKB-KW"/>
</dbReference>
<reference evidence="3" key="1">
    <citation type="submission" date="2018-05" db="EMBL/GenBank/DDBJ databases">
        <authorList>
            <person name="Lanie J.A."/>
            <person name="Ng W.-L."/>
            <person name="Kazmierczak K.M."/>
            <person name="Andrzejewski T.M."/>
            <person name="Davidsen T.M."/>
            <person name="Wayne K.J."/>
            <person name="Tettelin H."/>
            <person name="Glass J.I."/>
            <person name="Rusch D."/>
            <person name="Podicherti R."/>
            <person name="Tsui H.-C.T."/>
            <person name="Winkler M.E."/>
        </authorList>
    </citation>
    <scope>NUCLEOTIDE SEQUENCE</scope>
</reference>
<dbReference type="InterPro" id="IPR030865">
    <property type="entry name" value="LapB"/>
</dbReference>
<accession>A0A381N8W6</accession>
<proteinExistence type="inferred from homology"/>
<dbReference type="NCBIfam" id="NF008757">
    <property type="entry name" value="PRK11788.1-5"/>
    <property type="match status" value="1"/>
</dbReference>
<dbReference type="InterPro" id="IPR019734">
    <property type="entry name" value="TPR_rpt"/>
</dbReference>
<organism evidence="3">
    <name type="scientific">marine metagenome</name>
    <dbReference type="NCBI Taxonomy" id="408172"/>
    <lineage>
        <taxon>unclassified sequences</taxon>
        <taxon>metagenomes</taxon>
        <taxon>ecological metagenomes</taxon>
    </lineage>
</organism>
<dbReference type="InterPro" id="IPR041166">
    <property type="entry name" value="Rubredoxin_2"/>
</dbReference>
<dbReference type="Pfam" id="PF18073">
    <property type="entry name" value="Zn_ribbon_LapB"/>
    <property type="match status" value="1"/>
</dbReference>
<evidence type="ECO:0000313" key="3">
    <source>
        <dbReference type="EMBL" id="SUZ50899.1"/>
    </source>
</evidence>
<dbReference type="HAMAP" id="MF_00994">
    <property type="entry name" value="LPS_assembly_LapB"/>
    <property type="match status" value="1"/>
</dbReference>